<dbReference type="Proteomes" id="UP001157502">
    <property type="component" value="Chromosome 36"/>
</dbReference>
<evidence type="ECO:0000313" key="1">
    <source>
        <dbReference type="EMBL" id="KAJ7985130.1"/>
    </source>
</evidence>
<evidence type="ECO:0000313" key="2">
    <source>
        <dbReference type="Proteomes" id="UP001157502"/>
    </source>
</evidence>
<organism evidence="1 2">
    <name type="scientific">Dallia pectoralis</name>
    <name type="common">Alaska blackfish</name>
    <dbReference type="NCBI Taxonomy" id="75939"/>
    <lineage>
        <taxon>Eukaryota</taxon>
        <taxon>Metazoa</taxon>
        <taxon>Chordata</taxon>
        <taxon>Craniata</taxon>
        <taxon>Vertebrata</taxon>
        <taxon>Euteleostomi</taxon>
        <taxon>Actinopterygii</taxon>
        <taxon>Neopterygii</taxon>
        <taxon>Teleostei</taxon>
        <taxon>Protacanthopterygii</taxon>
        <taxon>Esociformes</taxon>
        <taxon>Umbridae</taxon>
        <taxon>Dallia</taxon>
    </lineage>
</organism>
<sequence length="168" mass="18035">MLSNPFPCVPLFLGLGTADALAALLLPLRAPPPLRRRPPPSPESSSGSSQQTPTPPSRTAGWAASPCLSCGVGHQQERTVALEAARTGGYGPCWVGDAAEFRECARICSLTSPCGLRLTSRRPQSVWLYINLGPDPSGSIGPWSRTWFSALQLRHSHPPIRLEQEEGK</sequence>
<name>A0ACC2F1I6_DALPE</name>
<gene>
    <name evidence="1" type="ORF">DPEC_G00348890</name>
</gene>
<accession>A0ACC2F1I6</accession>
<reference evidence="1" key="1">
    <citation type="submission" date="2021-05" db="EMBL/GenBank/DDBJ databases">
        <authorList>
            <person name="Pan Q."/>
            <person name="Jouanno E."/>
            <person name="Zahm M."/>
            <person name="Klopp C."/>
            <person name="Cabau C."/>
            <person name="Louis A."/>
            <person name="Berthelot C."/>
            <person name="Parey E."/>
            <person name="Roest Crollius H."/>
            <person name="Montfort J."/>
            <person name="Robinson-Rechavi M."/>
            <person name="Bouchez O."/>
            <person name="Lampietro C."/>
            <person name="Lopez Roques C."/>
            <person name="Donnadieu C."/>
            <person name="Postlethwait J."/>
            <person name="Bobe J."/>
            <person name="Dillon D."/>
            <person name="Chandos A."/>
            <person name="von Hippel F."/>
            <person name="Guiguen Y."/>
        </authorList>
    </citation>
    <scope>NUCLEOTIDE SEQUENCE</scope>
    <source>
        <strain evidence="1">YG-Jan2019</strain>
    </source>
</reference>
<protein>
    <submittedName>
        <fullName evidence="1">Uncharacterized protein</fullName>
    </submittedName>
</protein>
<keyword evidence="2" id="KW-1185">Reference proteome</keyword>
<dbReference type="EMBL" id="CM055763">
    <property type="protein sequence ID" value="KAJ7985130.1"/>
    <property type="molecule type" value="Genomic_DNA"/>
</dbReference>
<proteinExistence type="predicted"/>
<comment type="caution">
    <text evidence="1">The sequence shown here is derived from an EMBL/GenBank/DDBJ whole genome shotgun (WGS) entry which is preliminary data.</text>
</comment>